<dbReference type="InterPro" id="IPR003439">
    <property type="entry name" value="ABC_transporter-like_ATP-bd"/>
</dbReference>
<proteinExistence type="predicted"/>
<dbReference type="InterPro" id="IPR011527">
    <property type="entry name" value="ABC1_TM_dom"/>
</dbReference>
<dbReference type="GO" id="GO:0005524">
    <property type="term" value="F:ATP binding"/>
    <property type="evidence" value="ECO:0007669"/>
    <property type="project" value="UniProtKB-KW"/>
</dbReference>
<dbReference type="CDD" id="cd03254">
    <property type="entry name" value="ABCC_Glucan_exporter_like"/>
    <property type="match status" value="1"/>
</dbReference>
<dbReference type="GO" id="GO:0005886">
    <property type="term" value="C:plasma membrane"/>
    <property type="evidence" value="ECO:0007669"/>
    <property type="project" value="UniProtKB-SubCell"/>
</dbReference>
<feature type="transmembrane region" description="Helical" evidence="8">
    <location>
        <begin position="60"/>
        <end position="88"/>
    </location>
</feature>
<dbReference type="SUPFAM" id="SSF52540">
    <property type="entry name" value="P-loop containing nucleoside triphosphate hydrolases"/>
    <property type="match status" value="1"/>
</dbReference>
<dbReference type="PANTHER" id="PTHR43394:SF1">
    <property type="entry name" value="ATP-BINDING CASSETTE SUB-FAMILY B MEMBER 10, MITOCHONDRIAL"/>
    <property type="match status" value="1"/>
</dbReference>
<organism evidence="11 12">
    <name type="scientific">Dysosmobacter welbionis</name>
    <dbReference type="NCBI Taxonomy" id="2093857"/>
    <lineage>
        <taxon>Bacteria</taxon>
        <taxon>Bacillati</taxon>
        <taxon>Bacillota</taxon>
        <taxon>Clostridia</taxon>
        <taxon>Eubacteriales</taxon>
        <taxon>Oscillospiraceae</taxon>
        <taxon>Dysosmobacter</taxon>
    </lineage>
</organism>
<evidence type="ECO:0000313" key="12">
    <source>
        <dbReference type="Proteomes" id="UP000298642"/>
    </source>
</evidence>
<keyword evidence="2" id="KW-0813">Transport</keyword>
<evidence type="ECO:0000256" key="8">
    <source>
        <dbReference type="SAM" id="Phobius"/>
    </source>
</evidence>
<dbReference type="InterPro" id="IPR039421">
    <property type="entry name" value="Type_1_exporter"/>
</dbReference>
<evidence type="ECO:0000259" key="10">
    <source>
        <dbReference type="PROSITE" id="PS50929"/>
    </source>
</evidence>
<dbReference type="GO" id="GO:0015421">
    <property type="term" value="F:ABC-type oligopeptide transporter activity"/>
    <property type="evidence" value="ECO:0007669"/>
    <property type="project" value="TreeGrafter"/>
</dbReference>
<dbReference type="Proteomes" id="UP000298642">
    <property type="component" value="Chromosome"/>
</dbReference>
<dbReference type="CDD" id="cd18547">
    <property type="entry name" value="ABC_6TM_Tm288_like"/>
    <property type="match status" value="1"/>
</dbReference>
<feature type="domain" description="ABC transporter" evidence="9">
    <location>
        <begin position="340"/>
        <end position="574"/>
    </location>
</feature>
<gene>
    <name evidence="11" type="ORF">EIO64_08765</name>
</gene>
<sequence length="577" mass="61446">MKRHLFRRMGRFLRPQAPSLAGAAALAALSGLLALLVPLVAGWAVEAIGTGPGAADLTAVLRYCAAGLGAAVLSAVCSYGASAALVRVGQTVSYTLRKAAFQQITQLPVRYFDTHPAGDLISRVCYDVDTVNAALSTDLLQIGTSLLTVIGSFVMLLMLSPLLSGVFFLTVPLSVLLTRLQMKHIHPLFRRRSQELGALNSFAEERVSCQRAIRVYGVEAADLRQFAEKNDAASETYYKADCASTALGPSVNFINNLSLAAVSVFGALLYLGGGLSLGALSSFVLYSRKFSGPIRETAELLSDLQASVAAAERVLDLLDQPAEDGDLPGAREPCKLSGAISFRHVDFGYDPAHPVLRDFSADIPAGSMVAVVGPTGAGKTTLVSLLLRFYTPQSGTITIDGLPLQQYTRDGLRRRLAIVLQDGWLCGGTIAENIAYGVPGATRAQIEAAAKAACIHSFLSSLPDGYDTALTDSGAGLSKGQRQLLALARCFLSNADIVILDEATSDVDPETEEQISAALERLRRGRTCFLIAHRLATVRTADRILVLQDGRIAEQGTHQQLLDAGGIYRVLYDAQFS</sequence>
<dbReference type="FunFam" id="3.40.50.300:FF:000287">
    <property type="entry name" value="Multidrug ABC transporter ATP-binding protein"/>
    <property type="match status" value="1"/>
</dbReference>
<keyword evidence="12" id="KW-1185">Reference proteome</keyword>
<keyword evidence="6 8" id="KW-1133">Transmembrane helix</keyword>
<feature type="domain" description="ABC transmembrane type-1" evidence="10">
    <location>
        <begin position="21"/>
        <end position="306"/>
    </location>
</feature>
<accession>A0A4D7AP55</accession>
<evidence type="ECO:0000256" key="1">
    <source>
        <dbReference type="ARBA" id="ARBA00004651"/>
    </source>
</evidence>
<dbReference type="Pfam" id="PF00005">
    <property type="entry name" value="ABC_tran"/>
    <property type="match status" value="1"/>
</dbReference>
<dbReference type="Gene3D" id="3.40.50.300">
    <property type="entry name" value="P-loop containing nucleotide triphosphate hydrolases"/>
    <property type="match status" value="1"/>
</dbReference>
<dbReference type="PROSITE" id="PS50893">
    <property type="entry name" value="ABC_TRANSPORTER_2"/>
    <property type="match status" value="1"/>
</dbReference>
<dbReference type="Pfam" id="PF00664">
    <property type="entry name" value="ABC_membrane"/>
    <property type="match status" value="1"/>
</dbReference>
<dbReference type="PROSITE" id="PS50929">
    <property type="entry name" value="ABC_TM1F"/>
    <property type="match status" value="1"/>
</dbReference>
<dbReference type="PROSITE" id="PS00211">
    <property type="entry name" value="ABC_TRANSPORTER_1"/>
    <property type="match status" value="1"/>
</dbReference>
<evidence type="ECO:0000256" key="6">
    <source>
        <dbReference type="ARBA" id="ARBA00022989"/>
    </source>
</evidence>
<feature type="transmembrane region" description="Helical" evidence="8">
    <location>
        <begin position="259"/>
        <end position="286"/>
    </location>
</feature>
<protein>
    <submittedName>
        <fullName evidence="11">ABC transporter ATP-binding protein/permease</fullName>
    </submittedName>
</protein>
<evidence type="ECO:0000256" key="2">
    <source>
        <dbReference type="ARBA" id="ARBA00022448"/>
    </source>
</evidence>
<reference evidence="12" key="1">
    <citation type="submission" date="2018-12" db="EMBL/GenBank/DDBJ databases">
        <title>Dusodibacter welbiota gen. nov., sp. nov., isolated from human faeces and emended description of the Oscillibacter genus.</title>
        <authorList>
            <person name="Le Roy T."/>
            <person name="Van der Smissen P."/>
            <person name="Delzenne N."/>
            <person name="Muccioli G."/>
            <person name="Collet J.F."/>
            <person name="Cani P.D."/>
        </authorList>
    </citation>
    <scope>NUCLEOTIDE SEQUENCE [LARGE SCALE GENOMIC DNA]</scope>
    <source>
        <strain evidence="12">J115</strain>
    </source>
</reference>
<dbReference type="SMART" id="SM00382">
    <property type="entry name" value="AAA"/>
    <property type="match status" value="1"/>
</dbReference>
<evidence type="ECO:0000256" key="3">
    <source>
        <dbReference type="ARBA" id="ARBA00022692"/>
    </source>
</evidence>
<dbReference type="SUPFAM" id="SSF90123">
    <property type="entry name" value="ABC transporter transmembrane region"/>
    <property type="match status" value="1"/>
</dbReference>
<dbReference type="EMBL" id="CP034413">
    <property type="protein sequence ID" value="QCI59305.1"/>
    <property type="molecule type" value="Genomic_DNA"/>
</dbReference>
<keyword evidence="7 8" id="KW-0472">Membrane</keyword>
<evidence type="ECO:0000256" key="7">
    <source>
        <dbReference type="ARBA" id="ARBA00023136"/>
    </source>
</evidence>
<feature type="transmembrane region" description="Helical" evidence="8">
    <location>
        <begin position="146"/>
        <end position="169"/>
    </location>
</feature>
<dbReference type="Gene3D" id="1.20.1560.10">
    <property type="entry name" value="ABC transporter type 1, transmembrane domain"/>
    <property type="match status" value="1"/>
</dbReference>
<evidence type="ECO:0000313" key="11">
    <source>
        <dbReference type="EMBL" id="QCI59305.1"/>
    </source>
</evidence>
<keyword evidence="3 8" id="KW-0812">Transmembrane</keyword>
<keyword evidence="4" id="KW-0547">Nucleotide-binding</keyword>
<dbReference type="InterPro" id="IPR027417">
    <property type="entry name" value="P-loop_NTPase"/>
</dbReference>
<dbReference type="RefSeq" id="WP_136891237.1">
    <property type="nucleotide sequence ID" value="NZ_CP034413.3"/>
</dbReference>
<dbReference type="GO" id="GO:0016887">
    <property type="term" value="F:ATP hydrolysis activity"/>
    <property type="evidence" value="ECO:0007669"/>
    <property type="project" value="InterPro"/>
</dbReference>
<dbReference type="InterPro" id="IPR036640">
    <property type="entry name" value="ABC1_TM_sf"/>
</dbReference>
<keyword evidence="5 11" id="KW-0067">ATP-binding</keyword>
<dbReference type="AlphaFoldDB" id="A0A4D7AP55"/>
<dbReference type="PANTHER" id="PTHR43394">
    <property type="entry name" value="ATP-DEPENDENT PERMEASE MDL1, MITOCHONDRIAL"/>
    <property type="match status" value="1"/>
</dbReference>
<dbReference type="InterPro" id="IPR017871">
    <property type="entry name" value="ABC_transporter-like_CS"/>
</dbReference>
<evidence type="ECO:0000256" key="5">
    <source>
        <dbReference type="ARBA" id="ARBA00022840"/>
    </source>
</evidence>
<name>A0A4D7AP55_9FIRM</name>
<evidence type="ECO:0000256" key="4">
    <source>
        <dbReference type="ARBA" id="ARBA00022741"/>
    </source>
</evidence>
<dbReference type="KEGG" id="obj:EIO64_08765"/>
<comment type="subcellular location">
    <subcellularLocation>
        <location evidence="1">Cell membrane</location>
        <topology evidence="1">Multi-pass membrane protein</topology>
    </subcellularLocation>
</comment>
<dbReference type="InterPro" id="IPR003593">
    <property type="entry name" value="AAA+_ATPase"/>
</dbReference>
<evidence type="ECO:0000259" key="9">
    <source>
        <dbReference type="PROSITE" id="PS50893"/>
    </source>
</evidence>